<organism evidence="1 2">
    <name type="scientific">Sphingosinicella xenopeptidilytica</name>
    <dbReference type="NCBI Taxonomy" id="364098"/>
    <lineage>
        <taxon>Bacteria</taxon>
        <taxon>Pseudomonadati</taxon>
        <taxon>Pseudomonadota</taxon>
        <taxon>Alphaproteobacteria</taxon>
        <taxon>Sphingomonadales</taxon>
        <taxon>Sphingosinicellaceae</taxon>
        <taxon>Sphingosinicella</taxon>
    </lineage>
</organism>
<comment type="caution">
    <text evidence="1">The sequence shown here is derived from an EMBL/GenBank/DDBJ whole genome shotgun (WGS) entry which is preliminary data.</text>
</comment>
<accession>A0ABW3C9X9</accession>
<dbReference type="EMBL" id="JBHTIK010000015">
    <property type="protein sequence ID" value="MFD0850322.1"/>
    <property type="molecule type" value="Genomic_DNA"/>
</dbReference>
<dbReference type="InterPro" id="IPR011250">
    <property type="entry name" value="OMP/PagP_B-barrel"/>
</dbReference>
<name>A0ABW3C9X9_SPHXN</name>
<evidence type="ECO:0000313" key="2">
    <source>
        <dbReference type="Proteomes" id="UP001597124"/>
    </source>
</evidence>
<evidence type="ECO:0008006" key="3">
    <source>
        <dbReference type="Google" id="ProtNLM"/>
    </source>
</evidence>
<proteinExistence type="predicted"/>
<evidence type="ECO:0000313" key="1">
    <source>
        <dbReference type="EMBL" id="MFD0850322.1"/>
    </source>
</evidence>
<dbReference type="Gene3D" id="2.40.160.90">
    <property type="match status" value="2"/>
</dbReference>
<reference evidence="2" key="1">
    <citation type="journal article" date="2019" name="Int. J. Syst. Evol. Microbiol.">
        <title>The Global Catalogue of Microorganisms (GCM) 10K type strain sequencing project: providing services to taxonomists for standard genome sequencing and annotation.</title>
        <authorList>
            <consortium name="The Broad Institute Genomics Platform"/>
            <consortium name="The Broad Institute Genome Sequencing Center for Infectious Disease"/>
            <person name="Wu L."/>
            <person name="Ma J."/>
        </authorList>
    </citation>
    <scope>NUCLEOTIDE SEQUENCE [LARGE SCALE GENOMIC DNA]</scope>
    <source>
        <strain evidence="2">CCUG 52537</strain>
    </source>
</reference>
<gene>
    <name evidence="1" type="ORF">ACFQ00_18445</name>
</gene>
<dbReference type="Proteomes" id="UP001597124">
    <property type="component" value="Unassembled WGS sequence"/>
</dbReference>
<keyword evidence="2" id="KW-1185">Reference proteome</keyword>
<dbReference type="SUPFAM" id="SSF56925">
    <property type="entry name" value="OMPA-like"/>
    <property type="match status" value="2"/>
</dbReference>
<dbReference type="RefSeq" id="WP_381494397.1">
    <property type="nucleotide sequence ID" value="NZ_JBHTIK010000015.1"/>
</dbReference>
<protein>
    <recommendedName>
        <fullName evidence="3">Transferrin-binding protein B C-lobe/N-lobe beta barrel domain-containing protein</fullName>
    </recommendedName>
</protein>
<sequence length="513" mass="53637">MPGGIVDSTSVNLGEISISYNAATGTYTMTRDGITQSFSPANRVATSSDADRRYVVTTTGSSEALTLIDTSYTSDLRTRYVGLGFWQSNTRSGSLQNTAFDVFVYGFPTDTAAVPRMGSAQYTTDVFGLTTQVGRDPLTFAGTGPTVFDFDRSTFTIDTNLQEYYFVTGAGVTGALSFRAAGTLDSGDGRFSGTFRYEGSLDPVAGQLNGRFYGPEAQEAGGVFTGDNGSGGTVVGGFTAANPTAPNRNITLTNLNHNMGLFALGGEYSGLQLKDGTDDGTSEARLLTKGLFYYTDGRYAISGADGAEVEFAATDRVDGSADAFTVYRKTVGGETVEMSLYKPDGPGEIELTYASFGEYARFKETADANEITRTFLSYGLETAPGVLLGRTGTATYNGIVIGAAGSAGAQQQLAVTGTSQFQIDFASQGYGGWLRLQGADRVGGSTVDFGQFDLVTGTGLADSAFLTGLTKSGSTVGDIYMRFFGPNGDEMAGSFGLITGGRVITGATAAVRD</sequence>